<keyword evidence="1" id="KW-0732">Signal</keyword>
<name>A0A0K2TF18_LEPSM</name>
<dbReference type="EMBL" id="HACA01006821">
    <property type="protein sequence ID" value="CDW24182.1"/>
    <property type="molecule type" value="Transcribed_RNA"/>
</dbReference>
<accession>A0A0K2TF18</accession>
<proteinExistence type="predicted"/>
<evidence type="ECO:0000313" key="3">
    <source>
        <dbReference type="EMBL" id="CDW24182.1"/>
    </source>
</evidence>
<reference evidence="3" key="1">
    <citation type="submission" date="2014-05" db="EMBL/GenBank/DDBJ databases">
        <authorList>
            <person name="Chronopoulou M."/>
        </authorList>
    </citation>
    <scope>NUCLEOTIDE SEQUENCE</scope>
    <source>
        <tissue evidence="3">Whole organism</tissue>
    </source>
</reference>
<feature type="domain" description="CUB" evidence="2">
    <location>
        <begin position="240"/>
        <end position="414"/>
    </location>
</feature>
<dbReference type="PANTHER" id="PTHR33236">
    <property type="entry name" value="INTRAFLAGELLAR TRANSPORT PROTEIN 122 FAMILY PROTEIN-RELATED"/>
    <property type="match status" value="1"/>
</dbReference>
<dbReference type="InterPro" id="IPR058698">
    <property type="entry name" value="CUB_metazoa"/>
</dbReference>
<organism evidence="3">
    <name type="scientific">Lepeophtheirus salmonis</name>
    <name type="common">Salmon louse</name>
    <name type="synonym">Caligus salmonis</name>
    <dbReference type="NCBI Taxonomy" id="72036"/>
    <lineage>
        <taxon>Eukaryota</taxon>
        <taxon>Metazoa</taxon>
        <taxon>Ecdysozoa</taxon>
        <taxon>Arthropoda</taxon>
        <taxon>Crustacea</taxon>
        <taxon>Multicrustacea</taxon>
        <taxon>Hexanauplia</taxon>
        <taxon>Copepoda</taxon>
        <taxon>Siphonostomatoida</taxon>
        <taxon>Caligidae</taxon>
        <taxon>Lepeophtheirus</taxon>
    </lineage>
</organism>
<evidence type="ECO:0000256" key="1">
    <source>
        <dbReference type="SAM" id="SignalP"/>
    </source>
</evidence>
<evidence type="ECO:0000259" key="2">
    <source>
        <dbReference type="Pfam" id="PF26080"/>
    </source>
</evidence>
<dbReference type="OrthoDB" id="6382149at2759"/>
<sequence>MIVFFTLWCVLLLNQQGVFGENHRNRDTDLLVKDSSPDGKFLSIFNVVSFQNNICSSSATRNGTCFTAAECTSKGGSASGTCASGYGVCCVFILGCGTMSNANCTYLEQTSITSATSLSMNPCTYTICKCSSEACRLRLDFTTNILALPVIGTQAATAAENLGGALGDCTVDFMILSSPGGQASPAICGFNTGQHMIVDMSDTGCNELTFNLGTASSTARQWSIKATQFVCNDDNGSGGPPGCLQYFTEPSGTVASYNFDTSASVVAPTATHLSNQQYNICFRQGEGNCQICYTRHATNSFGVSISPAAAAAQAGVGTVCSTDWITIPEGAVGPFPTPVTGTNPTGNNRFCGRLLSGADGDAAGTTVCSIVSPFVLGVNFDSNEANTGAADSSTNELAIIPGGTTGFWLDYTQNPC</sequence>
<dbReference type="PANTHER" id="PTHR33236:SF4">
    <property type="entry name" value="CUB DOMAIN-CONTAINING PROTEIN"/>
    <property type="match status" value="1"/>
</dbReference>
<feature type="signal peptide" evidence="1">
    <location>
        <begin position="1"/>
        <end position="20"/>
    </location>
</feature>
<feature type="chain" id="PRO_5005487767" evidence="1">
    <location>
        <begin position="21"/>
        <end position="416"/>
    </location>
</feature>
<protein>
    <submittedName>
        <fullName evidence="3">Putative LOC100740639 [Bombus impatiens]</fullName>
    </submittedName>
</protein>
<dbReference type="AlphaFoldDB" id="A0A0K2TF18"/>
<dbReference type="Pfam" id="PF26080">
    <property type="entry name" value="CUB_animal"/>
    <property type="match status" value="1"/>
</dbReference>